<keyword evidence="2" id="KW-0812">Transmembrane</keyword>
<evidence type="ECO:0008006" key="5">
    <source>
        <dbReference type="Google" id="ProtNLM"/>
    </source>
</evidence>
<dbReference type="Proteomes" id="UP000018461">
    <property type="component" value="Unassembled WGS sequence"/>
</dbReference>
<reference evidence="3" key="1">
    <citation type="submission" date="2011-08" db="EMBL/GenBank/DDBJ databases">
        <authorList>
            <consortium name="The Broad Institute Genome Sequencing Platform"/>
            <person name="Earl A."/>
            <person name="Ward D."/>
            <person name="Feldgarden M."/>
            <person name="Gevers D."/>
            <person name="Sizova M."/>
            <person name="Hazen A."/>
            <person name="Epstein S."/>
            <person name="Young S.K."/>
            <person name="Zeng Q."/>
            <person name="Gargeya S."/>
            <person name="Fitzgerald M."/>
            <person name="Haas B."/>
            <person name="Abouelleil A."/>
            <person name="Alvarado L."/>
            <person name="Arachchi H.M."/>
            <person name="Berlin A."/>
            <person name="Brown A."/>
            <person name="Chapman S.B."/>
            <person name="Chen Z."/>
            <person name="Dunbar C."/>
            <person name="Freedman E."/>
            <person name="Gearin G."/>
            <person name="Gellesch M."/>
            <person name="Goldberg J."/>
            <person name="Griggs A."/>
            <person name="Gujja S."/>
            <person name="Heiman D."/>
            <person name="Howarth C."/>
            <person name="Larson L."/>
            <person name="Lui A."/>
            <person name="MacDonald P.J.P."/>
            <person name="Montmayeur A."/>
            <person name="Murphy C."/>
            <person name="Neiman D."/>
            <person name="Pearson M."/>
            <person name="Priest M."/>
            <person name="Roberts A."/>
            <person name="Saif S."/>
            <person name="Shea T."/>
            <person name="Shenoy N."/>
            <person name="Sisk P."/>
            <person name="Stolte C."/>
            <person name="Sykes S."/>
            <person name="Wortman J."/>
            <person name="Nusbaum C."/>
            <person name="Birren B."/>
        </authorList>
    </citation>
    <scope>NUCLEOTIDE SEQUENCE</scope>
    <source>
        <strain evidence="3">ACB1</strain>
    </source>
</reference>
<keyword evidence="1" id="KW-0175">Coiled coil</keyword>
<keyword evidence="4" id="KW-1185">Reference proteome</keyword>
<dbReference type="Pfam" id="PF06541">
    <property type="entry name" value="ABC_trans_CmpB"/>
    <property type="match status" value="1"/>
</dbReference>
<feature type="transmembrane region" description="Helical" evidence="2">
    <location>
        <begin position="44"/>
        <end position="61"/>
    </location>
</feature>
<keyword evidence="2" id="KW-1133">Transmembrane helix</keyword>
<dbReference type="RefSeq" id="WP_009535820.1">
    <property type="nucleotide sequence ID" value="NZ_KE148312.1"/>
</dbReference>
<dbReference type="AlphaFoldDB" id="G9WKT9"/>
<name>G9WKT9_9FIRM</name>
<dbReference type="HOGENOM" id="CLU_055257_0_0_9"/>
<evidence type="ECO:0000313" key="3">
    <source>
        <dbReference type="EMBL" id="EHL13394.1"/>
    </source>
</evidence>
<sequence>MGSYTVLQWATFFMLYCIFGWCYECTYCSVKSGHLQNRGFCHGPWIPIYGVGSCLLVLLTHGHEENLLYLFCVGFIGGTCLELVTGVTMNKLFHMRWWDYSQNPLNFHGYICVPASIGWGCAAIFLMRVLHPRISAIPADWSYITFVIINTMFYTLFVEDVILSTIGALELKERVARLAANSEEIQNLRKSIAEVYERLADARAELELSAEEFRTVQKTEGNVAAAKFMASTVKDSTLAVAGTVKDSTLAVADSVKSSVSAMASSVGGALSFPSTRKLRDLEANRERLEERLALLEDGGNEHSGKMHWWIKTMLRNNPEAVSEDAGFNDLKTAALKPLHEKKQNESSLGGKA</sequence>
<feature type="transmembrane region" description="Helical" evidence="2">
    <location>
        <begin position="67"/>
        <end position="89"/>
    </location>
</feature>
<feature type="transmembrane region" description="Helical" evidence="2">
    <location>
        <begin position="110"/>
        <end position="131"/>
    </location>
</feature>
<dbReference type="InterPro" id="IPR010540">
    <property type="entry name" value="CmpB_TMEM229"/>
</dbReference>
<feature type="transmembrane region" description="Helical" evidence="2">
    <location>
        <begin position="6"/>
        <end position="23"/>
    </location>
</feature>
<evidence type="ECO:0000256" key="2">
    <source>
        <dbReference type="SAM" id="Phobius"/>
    </source>
</evidence>
<organism evidence="3 4">
    <name type="scientific">Oribacterium parvum ACB1</name>
    <dbReference type="NCBI Taxonomy" id="796943"/>
    <lineage>
        <taxon>Bacteria</taxon>
        <taxon>Bacillati</taxon>
        <taxon>Bacillota</taxon>
        <taxon>Clostridia</taxon>
        <taxon>Lachnospirales</taxon>
        <taxon>Lachnospiraceae</taxon>
        <taxon>Oribacterium</taxon>
    </lineage>
</organism>
<evidence type="ECO:0000313" key="4">
    <source>
        <dbReference type="Proteomes" id="UP000018461"/>
    </source>
</evidence>
<accession>G9WKT9</accession>
<dbReference type="STRING" id="796943.HMPREF9625_01996"/>
<keyword evidence="2" id="KW-0472">Membrane</keyword>
<protein>
    <recommendedName>
        <fullName evidence="5">ABC-transporter type IV</fullName>
    </recommendedName>
</protein>
<evidence type="ECO:0000256" key="1">
    <source>
        <dbReference type="SAM" id="Coils"/>
    </source>
</evidence>
<dbReference type="PATRIC" id="fig|796943.3.peg.353"/>
<feature type="transmembrane region" description="Helical" evidence="2">
    <location>
        <begin position="143"/>
        <end position="169"/>
    </location>
</feature>
<feature type="coiled-coil region" evidence="1">
    <location>
        <begin position="168"/>
        <end position="212"/>
    </location>
</feature>
<reference evidence="3" key="2">
    <citation type="submission" date="2013-03" db="EMBL/GenBank/DDBJ databases">
        <title>The Genome Sequence of Oribacterium sp. ACB1.</title>
        <authorList>
            <consortium name="The Broad Institute Genomics Platform"/>
            <consortium name="The Broad Institute Genome Sequencing Center for Infectious Disease"/>
            <person name="Earl A."/>
            <person name="Ward D."/>
            <person name="Feldgarden M."/>
            <person name="Gevers D."/>
            <person name="Sizova M."/>
            <person name="Hazen A."/>
            <person name="Epstein S."/>
            <person name="Walker B."/>
            <person name="Young S."/>
            <person name="Zeng Q."/>
            <person name="Gargeya S."/>
            <person name="Fitzgerald M."/>
            <person name="Haas B."/>
            <person name="Abouelleil A."/>
            <person name="Allen A.W."/>
            <person name="Alvarado L."/>
            <person name="Arachchi H.M."/>
            <person name="Berlin A.M."/>
            <person name="Chapman S.B."/>
            <person name="Gainer-Dewar J."/>
            <person name="Goldberg J."/>
            <person name="Griggs A."/>
            <person name="Gujja S."/>
            <person name="Hansen M."/>
            <person name="Howarth C."/>
            <person name="Imamovic A."/>
            <person name="Ireland A."/>
            <person name="Larimer J."/>
            <person name="McCowan C."/>
            <person name="Murphy C."/>
            <person name="Pearson M."/>
            <person name="Poon T.W."/>
            <person name="Priest M."/>
            <person name="Roberts A."/>
            <person name="Saif S."/>
            <person name="Shea T."/>
            <person name="Sisk P."/>
            <person name="Sykes S."/>
            <person name="Wortman J."/>
            <person name="Nusbaum C."/>
            <person name="Birren B."/>
        </authorList>
    </citation>
    <scope>NUCLEOTIDE SEQUENCE [LARGE SCALE GENOMIC DNA]</scope>
    <source>
        <strain evidence="3">ACB1</strain>
    </source>
</reference>
<comment type="caution">
    <text evidence="3">The sequence shown here is derived from an EMBL/GenBank/DDBJ whole genome shotgun (WGS) entry which is preliminary data.</text>
</comment>
<dbReference type="EMBL" id="AFZC02000002">
    <property type="protein sequence ID" value="EHL13394.1"/>
    <property type="molecule type" value="Genomic_DNA"/>
</dbReference>
<gene>
    <name evidence="3" type="ORF">HMPREF9625_01996</name>
</gene>
<proteinExistence type="predicted"/>